<dbReference type="Pfam" id="PF00593">
    <property type="entry name" value="TonB_dep_Rec_b-barrel"/>
    <property type="match status" value="1"/>
</dbReference>
<keyword evidence="9" id="KW-1185">Reference proteome</keyword>
<feature type="signal peptide" evidence="5">
    <location>
        <begin position="1"/>
        <end position="27"/>
    </location>
</feature>
<keyword evidence="8" id="KW-0675">Receptor</keyword>
<dbReference type="Gene3D" id="2.170.130.10">
    <property type="entry name" value="TonB-dependent receptor, plug domain"/>
    <property type="match status" value="1"/>
</dbReference>
<dbReference type="NCBIfam" id="TIGR01782">
    <property type="entry name" value="TonB-Xanth-Caul"/>
    <property type="match status" value="1"/>
</dbReference>
<dbReference type="InterPro" id="IPR000531">
    <property type="entry name" value="Beta-barrel_TonB"/>
</dbReference>
<evidence type="ECO:0000256" key="4">
    <source>
        <dbReference type="RuleBase" id="RU003357"/>
    </source>
</evidence>
<dbReference type="InterPro" id="IPR012910">
    <property type="entry name" value="Plug_dom"/>
</dbReference>
<feature type="domain" description="TonB-dependent receptor-like beta-barrel" evidence="6">
    <location>
        <begin position="451"/>
        <end position="973"/>
    </location>
</feature>
<dbReference type="InterPro" id="IPR036942">
    <property type="entry name" value="Beta-barrel_TonB_sf"/>
</dbReference>
<comment type="similarity">
    <text evidence="4">Belongs to the TonB-dependent receptor family.</text>
</comment>
<dbReference type="PANTHER" id="PTHR40980:SF3">
    <property type="entry name" value="TONB-DEPENDENT RECEPTOR-LIKE BETA-BARREL DOMAIN-CONTAINING PROTEIN"/>
    <property type="match status" value="1"/>
</dbReference>
<proteinExistence type="inferred from homology"/>
<evidence type="ECO:0000256" key="5">
    <source>
        <dbReference type="SAM" id="SignalP"/>
    </source>
</evidence>
<feature type="chain" id="PRO_5045563519" evidence="5">
    <location>
        <begin position="28"/>
        <end position="1006"/>
    </location>
</feature>
<evidence type="ECO:0000313" key="8">
    <source>
        <dbReference type="EMBL" id="MCW4473656.1"/>
    </source>
</evidence>
<evidence type="ECO:0000256" key="3">
    <source>
        <dbReference type="ARBA" id="ARBA00023237"/>
    </source>
</evidence>
<keyword evidence="3" id="KW-0998">Cell outer membrane</keyword>
<comment type="caution">
    <text evidence="8">The sequence shown here is derived from an EMBL/GenBank/DDBJ whole genome shotgun (WGS) entry which is preliminary data.</text>
</comment>
<dbReference type="Proteomes" id="UP001209922">
    <property type="component" value="Unassembled WGS sequence"/>
</dbReference>
<comment type="subcellular location">
    <subcellularLocation>
        <location evidence="1 4">Cell outer membrane</location>
    </subcellularLocation>
</comment>
<accession>A0ABT3JYY0</accession>
<protein>
    <submittedName>
        <fullName evidence="8">TonB-dependent receptor</fullName>
    </submittedName>
</protein>
<reference evidence="8 9" key="1">
    <citation type="submission" date="2022-10" db="EMBL/GenBank/DDBJ databases">
        <title>Xanthomonas sp. H13-6.</title>
        <authorList>
            <person name="Liu X."/>
            <person name="Deng Z."/>
            <person name="Jiang Y."/>
            <person name="Yu T."/>
            <person name="Ai J."/>
        </authorList>
    </citation>
    <scope>NUCLEOTIDE SEQUENCE [LARGE SCALE GENOMIC DNA]</scope>
    <source>
        <strain evidence="8 9">H13-6</strain>
    </source>
</reference>
<dbReference type="InterPro" id="IPR037066">
    <property type="entry name" value="Plug_dom_sf"/>
</dbReference>
<evidence type="ECO:0000259" key="6">
    <source>
        <dbReference type="Pfam" id="PF00593"/>
    </source>
</evidence>
<feature type="domain" description="TonB-dependent receptor plug" evidence="7">
    <location>
        <begin position="68"/>
        <end position="181"/>
    </location>
</feature>
<keyword evidence="4" id="KW-0798">TonB box</keyword>
<evidence type="ECO:0000256" key="2">
    <source>
        <dbReference type="ARBA" id="ARBA00023136"/>
    </source>
</evidence>
<dbReference type="InterPro" id="IPR010104">
    <property type="entry name" value="TonB_rcpt_bac"/>
</dbReference>
<sequence length="1006" mass="110133">MKELHVVPKKKILASALLLALAHPAWAQEPATQDSAPARGATEDETTTLDTIQVVGIRGSLTSSMNLKRDSQGVVDGIVAEDIGKFPDTNLAESLQRISGVSIDRTSSGEGSKVTVRGVGPDFNLVLLNGRQMPASNLGPGGGGASGSRSFDFANLASEAVSAIEVYKTSRAENPTGGIGATINVKTARPLESEPVVSFGLKSVHDTSNDNLPRTLQGDDFTGELSGIFSNTYADGKFGIAISASHQERDSGYNQATVADGWATFYGDDTDSWNRLPQAGESYYDRIQNRPGADSVYARPQNTGYTVNGVQRQRTNGQLTMQWAPSDRVTTTLDYTYVENKVQQQRSELSVWFNYGEGDSVWTDGPVSAPIIYSEDMVNSDLSMGGMRLATKNRMDSLGFNVEWEVTDDLSLEFDYHNSTAESRPDSPYGSAGVLGVAAYIRGTTTVDYSGKFPILNVQLPDGITQVEPSQALVTGSVFQNSYNKSKIEQFQTRGEFRFGDYSGLDFGIGATEVNNRSAAAVMQRDSWGGVGSPDDYDDSIWYADDMSRYFKAFSGHNDPRFTGRFLVFDFDRLRQRAGEVGSAADPACPTCYLAPTEFTEDMRTTEKSKSAYLQWKTTFDWSMPFNVAVGVRYEETEVRSTALARIPTAIDWNSANELNIVYASDQDFTELKGKYDYILPNLDMKLDLSDSLALRGSYSRSIGRPGWTQIQGGQSLAPIVRVDGGDGGRGNPALEPLLSDNFDLSLEWYYGESSYMSVGYFRKNIKNFISDTIVREEPFGLHTPVGGTYWNNAIAAGCGATDMPCIRDYIFTNHAGDPGVTYTGLNSAGQMTGSIVGQPGDPIAGFDITVPANQRSDHLKGWEINLQHVFGESGFGLAANYTKVDSGLTFNNLSLGDQYPMVGLSDSANLVAFYDKNAWQIRAAYNWRDKFLNGIGGQGPNPNYTEAYGQLDVNISYEVNERLVLSLEGINLTDETMRVHARHENMVRFATQTGPRYMFGLRYKF</sequence>
<dbReference type="PANTHER" id="PTHR40980">
    <property type="entry name" value="PLUG DOMAIN-CONTAINING PROTEIN"/>
    <property type="match status" value="1"/>
</dbReference>
<dbReference type="EMBL" id="JAPCHY010000012">
    <property type="protein sequence ID" value="MCW4473656.1"/>
    <property type="molecule type" value="Genomic_DNA"/>
</dbReference>
<dbReference type="RefSeq" id="WP_265128639.1">
    <property type="nucleotide sequence ID" value="NZ_JAPCHY010000012.1"/>
</dbReference>
<gene>
    <name evidence="8" type="ORF">OK345_14235</name>
</gene>
<name>A0ABT3JYY0_9XANT</name>
<evidence type="ECO:0000259" key="7">
    <source>
        <dbReference type="Pfam" id="PF07715"/>
    </source>
</evidence>
<dbReference type="SUPFAM" id="SSF56935">
    <property type="entry name" value="Porins"/>
    <property type="match status" value="1"/>
</dbReference>
<keyword evidence="2 4" id="KW-0472">Membrane</keyword>
<dbReference type="Gene3D" id="2.40.170.20">
    <property type="entry name" value="TonB-dependent receptor, beta-barrel domain"/>
    <property type="match status" value="1"/>
</dbReference>
<keyword evidence="5" id="KW-0732">Signal</keyword>
<organism evidence="8 9">
    <name type="scientific">Xanthomonas chitinilytica</name>
    <dbReference type="NCBI Taxonomy" id="2989819"/>
    <lineage>
        <taxon>Bacteria</taxon>
        <taxon>Pseudomonadati</taxon>
        <taxon>Pseudomonadota</taxon>
        <taxon>Gammaproteobacteria</taxon>
        <taxon>Lysobacterales</taxon>
        <taxon>Lysobacteraceae</taxon>
        <taxon>Xanthomonas</taxon>
    </lineage>
</organism>
<dbReference type="Pfam" id="PF07715">
    <property type="entry name" value="Plug"/>
    <property type="match status" value="1"/>
</dbReference>
<evidence type="ECO:0000256" key="1">
    <source>
        <dbReference type="ARBA" id="ARBA00004442"/>
    </source>
</evidence>
<evidence type="ECO:0000313" key="9">
    <source>
        <dbReference type="Proteomes" id="UP001209922"/>
    </source>
</evidence>